<proteinExistence type="predicted"/>
<keyword evidence="1" id="KW-0521">NADP</keyword>
<feature type="domain" description="Enoyl reductase (ER)" evidence="3">
    <location>
        <begin position="10"/>
        <end position="352"/>
    </location>
</feature>
<keyword evidence="2" id="KW-0560">Oxidoreductase</keyword>
<dbReference type="SMART" id="SM00829">
    <property type="entry name" value="PKS_ER"/>
    <property type="match status" value="1"/>
</dbReference>
<dbReference type="PANTHER" id="PTHR48106:SF18">
    <property type="entry name" value="QUINONE OXIDOREDUCTASE PIG3"/>
    <property type="match status" value="1"/>
</dbReference>
<dbReference type="InterPro" id="IPR036291">
    <property type="entry name" value="NAD(P)-bd_dom_sf"/>
</dbReference>
<keyword evidence="5" id="KW-1185">Reference proteome</keyword>
<dbReference type="CDD" id="cd08274">
    <property type="entry name" value="MDR9"/>
    <property type="match status" value="1"/>
</dbReference>
<organism evidence="4 5">
    <name type="scientific">Mesorhizobium montanum</name>
    <dbReference type="NCBI Taxonomy" id="3072323"/>
    <lineage>
        <taxon>Bacteria</taxon>
        <taxon>Pseudomonadati</taxon>
        <taxon>Pseudomonadota</taxon>
        <taxon>Alphaproteobacteria</taxon>
        <taxon>Hyphomicrobiales</taxon>
        <taxon>Phyllobacteriaceae</taxon>
        <taxon>Mesorhizobium</taxon>
    </lineage>
</organism>
<gene>
    <name evidence="4" type="ORF">RFM68_31710</name>
</gene>
<dbReference type="Pfam" id="PF08240">
    <property type="entry name" value="ADH_N"/>
    <property type="match status" value="1"/>
</dbReference>
<accession>A0ABU4ZUJ6</accession>
<dbReference type="Gene3D" id="3.40.50.720">
    <property type="entry name" value="NAD(P)-binding Rossmann-like Domain"/>
    <property type="match status" value="1"/>
</dbReference>
<comment type="caution">
    <text evidence="4">The sequence shown here is derived from an EMBL/GenBank/DDBJ whole genome shotgun (WGS) entry which is preliminary data.</text>
</comment>
<dbReference type="PANTHER" id="PTHR48106">
    <property type="entry name" value="QUINONE OXIDOREDUCTASE PIG3-RELATED"/>
    <property type="match status" value="1"/>
</dbReference>
<evidence type="ECO:0000313" key="5">
    <source>
        <dbReference type="Proteomes" id="UP001276840"/>
    </source>
</evidence>
<evidence type="ECO:0000313" key="4">
    <source>
        <dbReference type="EMBL" id="MDX8529040.1"/>
    </source>
</evidence>
<dbReference type="RefSeq" id="WP_320236912.1">
    <property type="nucleotide sequence ID" value="NZ_JAVIJF010000035.1"/>
</dbReference>
<dbReference type="Proteomes" id="UP001276840">
    <property type="component" value="Unassembled WGS sequence"/>
</dbReference>
<dbReference type="InterPro" id="IPR020843">
    <property type="entry name" value="ER"/>
</dbReference>
<protein>
    <submittedName>
        <fullName evidence="4">Alcohol dehydrogenase family protein</fullName>
    </submittedName>
</protein>
<dbReference type="SUPFAM" id="SSF51735">
    <property type="entry name" value="NAD(P)-binding Rossmann-fold domains"/>
    <property type="match status" value="1"/>
</dbReference>
<name>A0ABU4ZUJ6_9HYPH</name>
<dbReference type="InterPro" id="IPR013149">
    <property type="entry name" value="ADH-like_C"/>
</dbReference>
<dbReference type="Gene3D" id="3.90.180.10">
    <property type="entry name" value="Medium-chain alcohol dehydrogenases, catalytic domain"/>
    <property type="match status" value="1"/>
</dbReference>
<dbReference type="EMBL" id="JAVIJF010000035">
    <property type="protein sequence ID" value="MDX8529040.1"/>
    <property type="molecule type" value="Genomic_DNA"/>
</dbReference>
<dbReference type="Pfam" id="PF00107">
    <property type="entry name" value="ADH_zinc_N"/>
    <property type="match status" value="1"/>
</dbReference>
<evidence type="ECO:0000256" key="1">
    <source>
        <dbReference type="ARBA" id="ARBA00022857"/>
    </source>
</evidence>
<dbReference type="InterPro" id="IPR011032">
    <property type="entry name" value="GroES-like_sf"/>
</dbReference>
<evidence type="ECO:0000256" key="2">
    <source>
        <dbReference type="ARBA" id="ARBA00023002"/>
    </source>
</evidence>
<evidence type="ECO:0000259" key="3">
    <source>
        <dbReference type="SMART" id="SM00829"/>
    </source>
</evidence>
<dbReference type="SUPFAM" id="SSF50129">
    <property type="entry name" value="GroES-like"/>
    <property type="match status" value="1"/>
</dbReference>
<reference evidence="4 5" key="1">
    <citation type="submission" date="2023-08" db="EMBL/GenBank/DDBJ databases">
        <title>Implementing the SeqCode for naming new Mesorhizobium species isolated from Vachellia karroo root nodules.</title>
        <authorList>
            <person name="Van Lill M."/>
        </authorList>
    </citation>
    <scope>NUCLEOTIDE SEQUENCE [LARGE SCALE GENOMIC DNA]</scope>
    <source>
        <strain evidence="4 5">MSK 1335</strain>
    </source>
</reference>
<dbReference type="InterPro" id="IPR013154">
    <property type="entry name" value="ADH-like_N"/>
</dbReference>
<sequence length="367" mass="39099">MTAAILTGHGGFEKLVVRNDVPVPQPKVGELLIEVGAASVNNTDINTRIGWYSKKVEAETSNGAAGGIASIDDDDASWSGTSLKFPLIQGGDVCGRVVAVGAGVSSDRIGERVIVRTILRSYADYRPFESWVLGSECNGGFAQFVVAPARETYAVNCDWSDEELAAVPSAYGTAENMLDRAAVGRERVLVTGASGGVGLAAVQLAKRRGATVIGVCAPNKAADVKAQGADQTIDRHGDLVAALGSETVDVVIDLVGGPQFRQLLELLRRGGRCAVAGAIGGPIVEIDIRTVYLKDLTLYGCTFWGDQVFENLIRYVESGQFRPVIARVYPLSDIVLAQQDFLSKSHAGKLVLVPPRRRQPKPTFFNQ</sequence>